<feature type="transmembrane region" description="Helical" evidence="6">
    <location>
        <begin position="36"/>
        <end position="54"/>
    </location>
</feature>
<name>W0PBK9_ADVMD</name>
<comment type="subcellular location">
    <subcellularLocation>
        <location evidence="1">Membrane</location>
        <topology evidence="1">Multi-pass membrane protein</topology>
    </subcellularLocation>
</comment>
<proteinExistence type="inferred from homology"/>
<keyword evidence="5 6" id="KW-0472">Membrane</keyword>
<feature type="transmembrane region" description="Helical" evidence="6">
    <location>
        <begin position="105"/>
        <end position="127"/>
    </location>
</feature>
<evidence type="ECO:0000313" key="9">
    <source>
        <dbReference type="Proteomes" id="UP000019095"/>
    </source>
</evidence>
<dbReference type="InterPro" id="IPR051401">
    <property type="entry name" value="GtrA_CellWall_Glycosyl"/>
</dbReference>
<keyword evidence="4 6" id="KW-1133">Transmembrane helix</keyword>
<feature type="transmembrane region" description="Helical" evidence="6">
    <location>
        <begin position="7"/>
        <end position="30"/>
    </location>
</feature>
<dbReference type="GO" id="GO:0000271">
    <property type="term" value="P:polysaccharide biosynthetic process"/>
    <property type="evidence" value="ECO:0007669"/>
    <property type="project" value="InterPro"/>
</dbReference>
<evidence type="ECO:0000256" key="4">
    <source>
        <dbReference type="ARBA" id="ARBA00022989"/>
    </source>
</evidence>
<comment type="similarity">
    <text evidence="2">Belongs to the GtrA family.</text>
</comment>
<dbReference type="InterPro" id="IPR007267">
    <property type="entry name" value="GtrA_DPMS_TM"/>
</dbReference>
<dbReference type="eggNOG" id="COG2246">
    <property type="taxonomic scope" value="Bacteria"/>
</dbReference>
<dbReference type="AlphaFoldDB" id="W0PBK9"/>
<dbReference type="RefSeq" id="WP_025371400.1">
    <property type="nucleotide sequence ID" value="NZ_CP003915.1"/>
</dbReference>
<dbReference type="STRING" id="1247726.MIM_c06940"/>
<dbReference type="GO" id="GO:0005886">
    <property type="term" value="C:plasma membrane"/>
    <property type="evidence" value="ECO:0007669"/>
    <property type="project" value="TreeGrafter"/>
</dbReference>
<dbReference type="OrthoDB" id="7926501at2"/>
<evidence type="ECO:0000256" key="1">
    <source>
        <dbReference type="ARBA" id="ARBA00004141"/>
    </source>
</evidence>
<evidence type="ECO:0000259" key="7">
    <source>
        <dbReference type="Pfam" id="PF04138"/>
    </source>
</evidence>
<evidence type="ECO:0000256" key="2">
    <source>
        <dbReference type="ARBA" id="ARBA00009399"/>
    </source>
</evidence>
<keyword evidence="9" id="KW-1185">Reference proteome</keyword>
<feature type="transmembrane region" description="Helical" evidence="6">
    <location>
        <begin position="75"/>
        <end position="99"/>
    </location>
</feature>
<feature type="domain" description="GtrA/DPMS transmembrane" evidence="7">
    <location>
        <begin position="11"/>
        <end position="128"/>
    </location>
</feature>
<organism evidence="8 9">
    <name type="scientific">Advenella mimigardefordensis (strain DSM 17166 / LMG 22922 / DPN7)</name>
    <dbReference type="NCBI Taxonomy" id="1247726"/>
    <lineage>
        <taxon>Bacteria</taxon>
        <taxon>Pseudomonadati</taxon>
        <taxon>Pseudomonadota</taxon>
        <taxon>Betaproteobacteria</taxon>
        <taxon>Burkholderiales</taxon>
        <taxon>Alcaligenaceae</taxon>
    </lineage>
</organism>
<dbReference type="Pfam" id="PF04138">
    <property type="entry name" value="GtrA_DPMS_TM"/>
    <property type="match status" value="1"/>
</dbReference>
<dbReference type="PANTHER" id="PTHR38459:SF1">
    <property type="entry name" value="PROPHAGE BACTOPRENOL-LINKED GLUCOSE TRANSLOCASE HOMOLOG"/>
    <property type="match status" value="1"/>
</dbReference>
<accession>W0PBK9</accession>
<dbReference type="Proteomes" id="UP000019095">
    <property type="component" value="Chromosome"/>
</dbReference>
<reference evidence="8 9" key="1">
    <citation type="journal article" date="2014" name="Microbiology">
        <title>Unravelling the complete genome sequence of Advenella mimigardefordensis strain DPN7T and novel insights in the catabolism of the xenobiotic polythioester precursor 3,3'-dithiodipropionate.</title>
        <authorList>
            <person name="Wubbeler J.H."/>
            <person name="Hiessl S."/>
            <person name="Schuldes J."/>
            <person name="Thurmer A."/>
            <person name="Daniel R."/>
            <person name="Steinbuchel A."/>
        </authorList>
    </citation>
    <scope>NUCLEOTIDE SEQUENCE [LARGE SCALE GENOMIC DNA]</scope>
    <source>
        <strain evidence="9">DSM 17166 / LMG 22922 / DPN7</strain>
    </source>
</reference>
<evidence type="ECO:0000256" key="6">
    <source>
        <dbReference type="SAM" id="Phobius"/>
    </source>
</evidence>
<dbReference type="PANTHER" id="PTHR38459">
    <property type="entry name" value="PROPHAGE BACTOPRENOL-LINKED GLUCOSE TRANSLOCASE HOMOLOG"/>
    <property type="match status" value="1"/>
</dbReference>
<evidence type="ECO:0000313" key="8">
    <source>
        <dbReference type="EMBL" id="AHG62795.1"/>
    </source>
</evidence>
<dbReference type="KEGG" id="amim:MIM_c06940"/>
<keyword evidence="3 6" id="KW-0812">Transmembrane</keyword>
<gene>
    <name evidence="8" type="ORF">MIM_c06940</name>
</gene>
<protein>
    <submittedName>
        <fullName evidence="8">GtrA-like integral membrane protein</fullName>
    </submittedName>
</protein>
<dbReference type="EMBL" id="CP003915">
    <property type="protein sequence ID" value="AHG62795.1"/>
    <property type="molecule type" value="Genomic_DNA"/>
</dbReference>
<evidence type="ECO:0000256" key="3">
    <source>
        <dbReference type="ARBA" id="ARBA00022692"/>
    </source>
</evidence>
<evidence type="ECO:0000256" key="5">
    <source>
        <dbReference type="ARBA" id="ARBA00023136"/>
    </source>
</evidence>
<dbReference type="HOGENOM" id="CLU_083873_7_2_4"/>
<sequence>MINLVKELFFFGFAGVLGFLVDTGILYLLKDSIGNYWGRAVSFLAAVLVTWTVNRNLAFRHKSSNKGLVREFFHYFQLMLIGGAANYLTFVLLVDNIAIVSRHPVLGVAGGSLAGLLINFMQLRFVIFRHKKH</sequence>
<dbReference type="PATRIC" id="fig|1247726.3.peg.755"/>